<proteinExistence type="predicted"/>
<accession>A0A9W4SYY2</accession>
<name>A0A9W4SYY2_9GLOM</name>
<dbReference type="AlphaFoldDB" id="A0A9W4SYY2"/>
<protein>
    <submittedName>
        <fullName evidence="1">2368_t:CDS:1</fullName>
    </submittedName>
</protein>
<dbReference type="OrthoDB" id="2450021at2759"/>
<comment type="caution">
    <text evidence="1">The sequence shown here is derived from an EMBL/GenBank/DDBJ whole genome shotgun (WGS) entry which is preliminary data.</text>
</comment>
<dbReference type="Proteomes" id="UP001153678">
    <property type="component" value="Unassembled WGS sequence"/>
</dbReference>
<reference evidence="1" key="1">
    <citation type="submission" date="2022-08" db="EMBL/GenBank/DDBJ databases">
        <authorList>
            <person name="Kallberg Y."/>
            <person name="Tangrot J."/>
            <person name="Rosling A."/>
        </authorList>
    </citation>
    <scope>NUCLEOTIDE SEQUENCE</scope>
    <source>
        <strain evidence="1">Wild A</strain>
    </source>
</reference>
<sequence>MNWNSLPKIDDSSNEETSSPLSILALKSIPPIPAKDIYIMSQLTQSAAAIVMKPVIQQYLNSPNPSSLGEKVIMVLTSKVAQILWN</sequence>
<organism evidence="1 2">
    <name type="scientific">Funneliformis geosporum</name>
    <dbReference type="NCBI Taxonomy" id="1117311"/>
    <lineage>
        <taxon>Eukaryota</taxon>
        <taxon>Fungi</taxon>
        <taxon>Fungi incertae sedis</taxon>
        <taxon>Mucoromycota</taxon>
        <taxon>Glomeromycotina</taxon>
        <taxon>Glomeromycetes</taxon>
        <taxon>Glomerales</taxon>
        <taxon>Glomeraceae</taxon>
        <taxon>Funneliformis</taxon>
    </lineage>
</organism>
<gene>
    <name evidence="1" type="ORF">FWILDA_LOCUS12197</name>
</gene>
<dbReference type="EMBL" id="CAMKVN010003818">
    <property type="protein sequence ID" value="CAI2185675.1"/>
    <property type="molecule type" value="Genomic_DNA"/>
</dbReference>
<evidence type="ECO:0000313" key="2">
    <source>
        <dbReference type="Proteomes" id="UP001153678"/>
    </source>
</evidence>
<keyword evidence="2" id="KW-1185">Reference proteome</keyword>
<evidence type="ECO:0000313" key="1">
    <source>
        <dbReference type="EMBL" id="CAI2185675.1"/>
    </source>
</evidence>